<dbReference type="InterPro" id="IPR014721">
    <property type="entry name" value="Ribsml_uS5_D2-typ_fold_subgr"/>
</dbReference>
<dbReference type="InterPro" id="IPR004482">
    <property type="entry name" value="Mg_chelat-rel"/>
</dbReference>
<evidence type="ECO:0000256" key="2">
    <source>
        <dbReference type="ARBA" id="ARBA00022741"/>
    </source>
</evidence>
<dbReference type="SUPFAM" id="SSF52540">
    <property type="entry name" value="P-loop containing nucleoside triphosphate hydrolases"/>
    <property type="match status" value="1"/>
</dbReference>
<dbReference type="Proteomes" id="UP001500013">
    <property type="component" value="Unassembled WGS sequence"/>
</dbReference>
<dbReference type="InterPro" id="IPR020568">
    <property type="entry name" value="Ribosomal_Su5_D2-typ_SF"/>
</dbReference>
<dbReference type="InterPro" id="IPR000523">
    <property type="entry name" value="Mg_chelatse_chII-like_cat_dom"/>
</dbReference>
<dbReference type="SUPFAM" id="SSF54211">
    <property type="entry name" value="Ribosomal protein S5 domain 2-like"/>
    <property type="match status" value="1"/>
</dbReference>
<dbReference type="InterPro" id="IPR001208">
    <property type="entry name" value="MCM_dom"/>
</dbReference>
<organism evidence="5 6">
    <name type="scientific">Terrabacter lapilli</name>
    <dbReference type="NCBI Taxonomy" id="436231"/>
    <lineage>
        <taxon>Bacteria</taxon>
        <taxon>Bacillati</taxon>
        <taxon>Actinomycetota</taxon>
        <taxon>Actinomycetes</taxon>
        <taxon>Micrococcales</taxon>
        <taxon>Intrasporangiaceae</taxon>
        <taxon>Terrabacter</taxon>
    </lineage>
</organism>
<dbReference type="SMART" id="SM00382">
    <property type="entry name" value="AAA"/>
    <property type="match status" value="1"/>
</dbReference>
<dbReference type="Pfam" id="PF13335">
    <property type="entry name" value="Mg_chelatase_C"/>
    <property type="match status" value="1"/>
</dbReference>
<dbReference type="Pfam" id="PF13541">
    <property type="entry name" value="ChlI"/>
    <property type="match status" value="1"/>
</dbReference>
<dbReference type="PANTHER" id="PTHR32039:SF7">
    <property type="entry name" value="COMPETENCE PROTEIN COMM"/>
    <property type="match status" value="1"/>
</dbReference>
<comment type="caution">
    <text evidence="5">The sequence shown here is derived from an EMBL/GenBank/DDBJ whole genome shotgun (WGS) entry which is preliminary data.</text>
</comment>
<dbReference type="Gene3D" id="3.40.50.300">
    <property type="entry name" value="P-loop containing nucleotide triphosphate hydrolases"/>
    <property type="match status" value="1"/>
</dbReference>
<dbReference type="PANTHER" id="PTHR32039">
    <property type="entry name" value="MAGNESIUM-CHELATASE SUBUNIT CHLI"/>
    <property type="match status" value="1"/>
</dbReference>
<keyword evidence="3" id="KW-0067">ATP-binding</keyword>
<dbReference type="PROSITE" id="PS50051">
    <property type="entry name" value="MCM_2"/>
    <property type="match status" value="1"/>
</dbReference>
<keyword evidence="2" id="KW-0547">Nucleotide-binding</keyword>
<comment type="similarity">
    <text evidence="1">Belongs to the Mg-chelatase subunits D/I family. ComM subfamily.</text>
</comment>
<evidence type="ECO:0000256" key="3">
    <source>
        <dbReference type="ARBA" id="ARBA00022840"/>
    </source>
</evidence>
<keyword evidence="6" id="KW-1185">Reference proteome</keyword>
<protein>
    <submittedName>
        <fullName evidence="5">YifB family Mg chelatase-like AAA ATPase</fullName>
    </submittedName>
</protein>
<sequence>MLMGTGLGRTRSVGLRGVLGFVVDVEAHVTPGLPGFAISGLGDSAVKQSSDRIKAAAALIEKMPVSQRRVTVNLSPAGERKVGTGFDLGIFVAVAAALELVRVGVVRDVVHIGEVGLDGTVRPVPGVLPLVRAAALAGVRHVVVPVANAGEARLVSGVAVHPVADVVELVRRYDALGRGRPVEEVPVPPVVPPEPPPVRDLSEVVGQADAKLALEIAAAGGHHLLLAGPPGAGKTMLAERLPGLLPALDEAASMEVTAIHSVLGALGDGEEVRLISRPPFVAPHHGASQAAVIGGGTGRIRPGAITQAHRGVLFLDETPEFDKAVLQSLRTPLERGSVSIARAQETVTFPARFQLVLAANPCPCGNGWGKGLDCTCTPMMRRSYFGKLSGPLLDRVDLQVHVQPPGLSMAGAAAGESTAAVAARVAGARRAQGERWREVLETCRGVNADVPGSVLRGRPWRLPGSATASLDRSLESGALSLRGYDRTLRCAWTIADVMGLQRPGREEVDLALSLRHRAGMAA</sequence>
<dbReference type="NCBIfam" id="TIGR00368">
    <property type="entry name" value="YifB family Mg chelatase-like AAA ATPase"/>
    <property type="match status" value="1"/>
</dbReference>
<dbReference type="InterPro" id="IPR003593">
    <property type="entry name" value="AAA+_ATPase"/>
</dbReference>
<name>A0ABP5CW99_9MICO</name>
<reference evidence="6" key="1">
    <citation type="journal article" date="2019" name="Int. J. Syst. Evol. Microbiol.">
        <title>The Global Catalogue of Microorganisms (GCM) 10K type strain sequencing project: providing services to taxonomists for standard genome sequencing and annotation.</title>
        <authorList>
            <consortium name="The Broad Institute Genomics Platform"/>
            <consortium name="The Broad Institute Genome Sequencing Center for Infectious Disease"/>
            <person name="Wu L."/>
            <person name="Ma J."/>
        </authorList>
    </citation>
    <scope>NUCLEOTIDE SEQUENCE [LARGE SCALE GENOMIC DNA]</scope>
    <source>
        <strain evidence="6">JCM 15628</strain>
    </source>
</reference>
<dbReference type="InterPro" id="IPR025158">
    <property type="entry name" value="Mg_chelat-rel_C"/>
</dbReference>
<dbReference type="InterPro" id="IPR027417">
    <property type="entry name" value="P-loop_NTPase"/>
</dbReference>
<dbReference type="Gene3D" id="3.30.230.10">
    <property type="match status" value="1"/>
</dbReference>
<evidence type="ECO:0000256" key="1">
    <source>
        <dbReference type="ARBA" id="ARBA00006354"/>
    </source>
</evidence>
<dbReference type="Pfam" id="PF01078">
    <property type="entry name" value="Mg_chelatase"/>
    <property type="match status" value="1"/>
</dbReference>
<evidence type="ECO:0000313" key="5">
    <source>
        <dbReference type="EMBL" id="GAA1969505.1"/>
    </source>
</evidence>
<evidence type="ECO:0000259" key="4">
    <source>
        <dbReference type="PROSITE" id="PS50051"/>
    </source>
</evidence>
<accession>A0ABP5CW99</accession>
<proteinExistence type="inferred from homology"/>
<evidence type="ECO:0000313" key="6">
    <source>
        <dbReference type="Proteomes" id="UP001500013"/>
    </source>
</evidence>
<gene>
    <name evidence="5" type="ORF">GCM10009817_06830</name>
</gene>
<dbReference type="PRINTS" id="PR01657">
    <property type="entry name" value="MCMFAMILY"/>
</dbReference>
<dbReference type="EMBL" id="BAAAPU010000003">
    <property type="protein sequence ID" value="GAA1969505.1"/>
    <property type="molecule type" value="Genomic_DNA"/>
</dbReference>
<feature type="domain" description="MCM C-terminal AAA(+) ATPase" evidence="4">
    <location>
        <begin position="299"/>
        <end position="361"/>
    </location>
</feature>
<dbReference type="InterPro" id="IPR045006">
    <property type="entry name" value="CHLI-like"/>
</dbReference>